<keyword evidence="4" id="KW-1185">Reference proteome</keyword>
<accession>A0ABR8DB28</accession>
<evidence type="ECO:0000313" key="4">
    <source>
        <dbReference type="Proteomes" id="UP000661112"/>
    </source>
</evidence>
<name>A0ABR8DB28_9NOST</name>
<dbReference type="PANTHER" id="PTHR42941">
    <property type="entry name" value="SLL1037 PROTEIN"/>
    <property type="match status" value="1"/>
</dbReference>
<dbReference type="InterPro" id="IPR011852">
    <property type="entry name" value="TRAP_TAXI"/>
</dbReference>
<gene>
    <name evidence="3" type="ORF">H6G83_24635</name>
</gene>
<feature type="transmembrane region" description="Helical" evidence="2">
    <location>
        <begin position="20"/>
        <end position="41"/>
    </location>
</feature>
<protein>
    <submittedName>
        <fullName evidence="3">TAXI family TRAP transporter solute-binding subunit</fullName>
    </submittedName>
</protein>
<dbReference type="Pfam" id="PF16868">
    <property type="entry name" value="NMT1_3"/>
    <property type="match status" value="1"/>
</dbReference>
<keyword evidence="2" id="KW-0812">Transmembrane</keyword>
<evidence type="ECO:0000256" key="2">
    <source>
        <dbReference type="SAM" id="Phobius"/>
    </source>
</evidence>
<dbReference type="Proteomes" id="UP000661112">
    <property type="component" value="Unassembled WGS sequence"/>
</dbReference>
<keyword evidence="2" id="KW-0472">Membrane</keyword>
<reference evidence="3 4" key="1">
    <citation type="journal article" date="2020" name="ISME J.">
        <title>Comparative genomics reveals insights into cyanobacterial evolution and habitat adaptation.</title>
        <authorList>
            <person name="Chen M.Y."/>
            <person name="Teng W.K."/>
            <person name="Zhao L."/>
            <person name="Hu C.X."/>
            <person name="Zhou Y.K."/>
            <person name="Han B.P."/>
            <person name="Song L.R."/>
            <person name="Shu W.S."/>
        </authorList>
    </citation>
    <scope>NUCLEOTIDE SEQUENCE [LARGE SCALE GENOMIC DNA]</scope>
    <source>
        <strain evidence="3 4">FACHB-119</strain>
    </source>
</reference>
<organism evidence="3 4">
    <name type="scientific">Anabaena azotica FACHB-119</name>
    <dbReference type="NCBI Taxonomy" id="947527"/>
    <lineage>
        <taxon>Bacteria</taxon>
        <taxon>Bacillati</taxon>
        <taxon>Cyanobacteriota</taxon>
        <taxon>Cyanophyceae</taxon>
        <taxon>Nostocales</taxon>
        <taxon>Nostocaceae</taxon>
        <taxon>Anabaena</taxon>
        <taxon>Anabaena azotica</taxon>
    </lineage>
</organism>
<evidence type="ECO:0000313" key="3">
    <source>
        <dbReference type="EMBL" id="MBD2503756.1"/>
    </source>
</evidence>
<dbReference type="RefSeq" id="WP_190476820.1">
    <property type="nucleotide sequence ID" value="NZ_JACJSG010000040.1"/>
</dbReference>
<sequence length="540" mass="60543">MAAFKLPSRFFGDVDSVSKFGILSLALASTTLLVFVTANLLNRFTGTKLILVAGDKQGESYIISKAIEEVVERKSNIQIEVIATGGTTENLEKLQKGEADLATAQADVITEEINTIRNRNPQLSEPRLQVAERSVVVLYKDLFQLVVRDPKIQTFVQLKGKTIALPAKGGQYESFEQVARHFGLNAKDLKITGLDSNGKPNAAYTDESADKDFLNNKADALFRVRALGNKSISKLVQKSSGRLVAIEQAEAMKILYPALESATIPKGSYRGNLPIPETNISTVAVSRLLLASDKVDIDVIREITQIIFENRREIANAISPNNPEVKPLVSTISQPNTTISPGFPPLHPGAIAFYQQNEPSFIQENADYLALLLTLALLIFSWLRQIKIWIESRKKNEADEYIESTIKLMNKSLGDVDFRQQLLDEAFNAAAKALIHERISQESFRTFNEAYKTTRETLEREAKFEQEKIEQKNRELAAKSIKEVVELLNYDMEDKDLLQQKIDATLREVAQKLIADEISEESFRTFIEAYKTTRDAIERN</sequence>
<proteinExistence type="predicted"/>
<dbReference type="EMBL" id="JACJSG010000040">
    <property type="protein sequence ID" value="MBD2503756.1"/>
    <property type="molecule type" value="Genomic_DNA"/>
</dbReference>
<comment type="caution">
    <text evidence="3">The sequence shown here is derived from an EMBL/GenBank/DDBJ whole genome shotgun (WGS) entry which is preliminary data.</text>
</comment>
<keyword evidence="1" id="KW-0175">Coiled coil</keyword>
<dbReference type="PANTHER" id="PTHR42941:SF1">
    <property type="entry name" value="SLL1037 PROTEIN"/>
    <property type="match status" value="1"/>
</dbReference>
<dbReference type="Gene3D" id="3.40.190.10">
    <property type="entry name" value="Periplasmic binding protein-like II"/>
    <property type="match status" value="2"/>
</dbReference>
<dbReference type="NCBIfam" id="TIGR02122">
    <property type="entry name" value="TRAP_TAXI"/>
    <property type="match status" value="1"/>
</dbReference>
<feature type="coiled-coil region" evidence="1">
    <location>
        <begin position="448"/>
        <end position="482"/>
    </location>
</feature>
<dbReference type="SUPFAM" id="SSF53850">
    <property type="entry name" value="Periplasmic binding protein-like II"/>
    <property type="match status" value="1"/>
</dbReference>
<keyword evidence="2" id="KW-1133">Transmembrane helix</keyword>
<evidence type="ECO:0000256" key="1">
    <source>
        <dbReference type="SAM" id="Coils"/>
    </source>
</evidence>